<comment type="caution">
    <text evidence="1">The sequence shown here is derived from an EMBL/GenBank/DDBJ whole genome shotgun (WGS) entry which is preliminary data.</text>
</comment>
<sequence>MKKGNIKCECGQEFYYETIRDYVVCIKCGKRHELKLELSEDKDEVGD</sequence>
<accession>A0ABS2MPZ2</accession>
<dbReference type="EMBL" id="JAFBDT010000005">
    <property type="protein sequence ID" value="MBM7561466.1"/>
    <property type="molecule type" value="Genomic_DNA"/>
</dbReference>
<name>A0ABS2MPZ2_9FIRM</name>
<protein>
    <submittedName>
        <fullName evidence="1">Zn finger protein HypA/HybF involved in hydrogenase expression</fullName>
    </submittedName>
</protein>
<reference evidence="1 2" key="1">
    <citation type="submission" date="2021-01" db="EMBL/GenBank/DDBJ databases">
        <title>Genomic Encyclopedia of Type Strains, Phase IV (KMG-IV): sequencing the most valuable type-strain genomes for metagenomic binning, comparative biology and taxonomic classification.</title>
        <authorList>
            <person name="Goeker M."/>
        </authorList>
    </citation>
    <scope>NUCLEOTIDE SEQUENCE [LARGE SCALE GENOMIC DNA]</scope>
    <source>
        <strain evidence="1 2">DSM 24436</strain>
    </source>
</reference>
<evidence type="ECO:0000313" key="1">
    <source>
        <dbReference type="EMBL" id="MBM7561466.1"/>
    </source>
</evidence>
<dbReference type="Proteomes" id="UP000767854">
    <property type="component" value="Unassembled WGS sequence"/>
</dbReference>
<evidence type="ECO:0000313" key="2">
    <source>
        <dbReference type="Proteomes" id="UP000767854"/>
    </source>
</evidence>
<gene>
    <name evidence="1" type="ORF">JOC49_000986</name>
</gene>
<proteinExistence type="predicted"/>
<organism evidence="1 2">
    <name type="scientific">Fusibacter tunisiensis</name>
    <dbReference type="NCBI Taxonomy" id="1008308"/>
    <lineage>
        <taxon>Bacteria</taxon>
        <taxon>Bacillati</taxon>
        <taxon>Bacillota</taxon>
        <taxon>Clostridia</taxon>
        <taxon>Eubacteriales</taxon>
        <taxon>Eubacteriales Family XII. Incertae Sedis</taxon>
        <taxon>Fusibacter</taxon>
    </lineage>
</organism>
<keyword evidence="2" id="KW-1185">Reference proteome</keyword>
<dbReference type="RefSeq" id="WP_204662999.1">
    <property type="nucleotide sequence ID" value="NZ_JAFBDT010000005.1"/>
</dbReference>